<dbReference type="Gene3D" id="2.30.30.30">
    <property type="match status" value="1"/>
</dbReference>
<accession>A0A1E5SKF3</accession>
<dbReference type="GO" id="GO:0003735">
    <property type="term" value="F:structural constituent of ribosome"/>
    <property type="evidence" value="ECO:0007669"/>
    <property type="project" value="InterPro"/>
</dbReference>
<evidence type="ECO:0000256" key="4">
    <source>
        <dbReference type="ARBA" id="ARBA00035206"/>
    </source>
</evidence>
<dbReference type="InterPro" id="IPR008991">
    <property type="entry name" value="Translation_prot_SH3-like_sf"/>
</dbReference>
<proteinExistence type="inferred from homology"/>
<dbReference type="Proteomes" id="UP000095552">
    <property type="component" value="Unassembled WGS sequence"/>
</dbReference>
<dbReference type="GO" id="GO:0019843">
    <property type="term" value="F:rRNA binding"/>
    <property type="evidence" value="ECO:0007669"/>
    <property type="project" value="UniProtKB-UniRule"/>
</dbReference>
<dbReference type="HAMAP" id="MF_01326_B">
    <property type="entry name" value="Ribosomal_uL24_B"/>
    <property type="match status" value="1"/>
</dbReference>
<keyword evidence="5" id="KW-0694">RNA-binding</keyword>
<evidence type="ECO:0000256" key="6">
    <source>
        <dbReference type="RuleBase" id="RU003477"/>
    </source>
</evidence>
<comment type="function">
    <text evidence="5">One of the proteins that surrounds the polypeptide exit tunnel on the outside of the subunit.</text>
</comment>
<dbReference type="EMBL" id="MDGQ01000005">
    <property type="protein sequence ID" value="OEJ99583.1"/>
    <property type="molecule type" value="Genomic_DNA"/>
</dbReference>
<evidence type="ECO:0000259" key="8">
    <source>
        <dbReference type="SMART" id="SM00739"/>
    </source>
</evidence>
<keyword evidence="5" id="KW-0699">rRNA-binding</keyword>
<dbReference type="CDD" id="cd06089">
    <property type="entry name" value="KOW_RPL26"/>
    <property type="match status" value="1"/>
</dbReference>
<dbReference type="Pfam" id="PF00467">
    <property type="entry name" value="KOW"/>
    <property type="match status" value="1"/>
</dbReference>
<comment type="subunit">
    <text evidence="5">Part of the 50S ribosomal subunit.</text>
</comment>
<comment type="caution">
    <text evidence="9">The sequence shown here is derived from an EMBL/GenBank/DDBJ whole genome shotgun (WGS) entry which is preliminary data.</text>
</comment>
<dbReference type="OrthoDB" id="9807419at2"/>
<dbReference type="SMART" id="SM00739">
    <property type="entry name" value="KOW"/>
    <property type="match status" value="1"/>
</dbReference>
<dbReference type="SUPFAM" id="SSF50104">
    <property type="entry name" value="Translation proteins SH3-like domain"/>
    <property type="match status" value="1"/>
</dbReference>
<dbReference type="PROSITE" id="PS01108">
    <property type="entry name" value="RIBOSOMAL_L24"/>
    <property type="match status" value="1"/>
</dbReference>
<dbReference type="STRING" id="1563681.BFP71_08400"/>
<keyword evidence="2 5" id="KW-0689">Ribosomal protein</keyword>
<dbReference type="InterPro" id="IPR005825">
    <property type="entry name" value="Ribosomal_uL24_CS"/>
</dbReference>
<protein>
    <recommendedName>
        <fullName evidence="4 5">Large ribosomal subunit protein uL24</fullName>
    </recommendedName>
</protein>
<dbReference type="AlphaFoldDB" id="A0A1E5SKF3"/>
<gene>
    <name evidence="5" type="primary">rplX</name>
    <name evidence="9" type="ORF">BFP71_08400</name>
</gene>
<evidence type="ECO:0000313" key="10">
    <source>
        <dbReference type="Proteomes" id="UP000095552"/>
    </source>
</evidence>
<comment type="function">
    <text evidence="5">One of two assembly initiator proteins, it binds directly to the 5'-end of the 23S rRNA, where it nucleates assembly of the 50S subunit.</text>
</comment>
<evidence type="ECO:0000256" key="3">
    <source>
        <dbReference type="ARBA" id="ARBA00023274"/>
    </source>
</evidence>
<evidence type="ECO:0000256" key="5">
    <source>
        <dbReference type="HAMAP-Rule" id="MF_01326"/>
    </source>
</evidence>
<evidence type="ECO:0000256" key="1">
    <source>
        <dbReference type="ARBA" id="ARBA00010618"/>
    </source>
</evidence>
<dbReference type="RefSeq" id="WP_069835045.1">
    <property type="nucleotide sequence ID" value="NZ_MDGQ01000005.1"/>
</dbReference>
<dbReference type="GO" id="GO:0005840">
    <property type="term" value="C:ribosome"/>
    <property type="evidence" value="ECO:0007669"/>
    <property type="project" value="UniProtKB-KW"/>
</dbReference>
<comment type="similarity">
    <text evidence="1 5 6">Belongs to the universal ribosomal protein uL24 family.</text>
</comment>
<reference evidence="9 10" key="1">
    <citation type="submission" date="2016-08" db="EMBL/GenBank/DDBJ databases">
        <title>Draft genome of Fabibacter sp. strain SK-8.</title>
        <authorList>
            <person name="Wong S.-K."/>
            <person name="Hamasaki K."/>
            <person name="Yoshizawa S."/>
        </authorList>
    </citation>
    <scope>NUCLEOTIDE SEQUENCE [LARGE SCALE GENOMIC DNA]</scope>
    <source>
        <strain evidence="9 10">SK-8</strain>
    </source>
</reference>
<name>A0A1E5SKF3_9BACT</name>
<dbReference type="Pfam" id="PF17136">
    <property type="entry name" value="ribosomal_L24"/>
    <property type="match status" value="1"/>
</dbReference>
<evidence type="ECO:0000313" key="9">
    <source>
        <dbReference type="EMBL" id="OEJ99583.1"/>
    </source>
</evidence>
<dbReference type="GO" id="GO:0006412">
    <property type="term" value="P:translation"/>
    <property type="evidence" value="ECO:0007669"/>
    <property type="project" value="UniProtKB-UniRule"/>
</dbReference>
<evidence type="ECO:0000256" key="2">
    <source>
        <dbReference type="ARBA" id="ARBA00022980"/>
    </source>
</evidence>
<feature type="domain" description="KOW" evidence="8">
    <location>
        <begin position="8"/>
        <end position="35"/>
    </location>
</feature>
<evidence type="ECO:0000256" key="7">
    <source>
        <dbReference type="SAM" id="MobiDB-lite"/>
    </source>
</evidence>
<dbReference type="InterPro" id="IPR014722">
    <property type="entry name" value="Rib_uL2_dom2"/>
</dbReference>
<dbReference type="PANTHER" id="PTHR12903">
    <property type="entry name" value="MITOCHONDRIAL RIBOSOMAL PROTEIN L24"/>
    <property type="match status" value="1"/>
</dbReference>
<keyword evidence="10" id="KW-1185">Reference proteome</keyword>
<dbReference type="InterPro" id="IPR005824">
    <property type="entry name" value="KOW"/>
</dbReference>
<dbReference type="GO" id="GO:1990904">
    <property type="term" value="C:ribonucleoprotein complex"/>
    <property type="evidence" value="ECO:0007669"/>
    <property type="project" value="UniProtKB-KW"/>
</dbReference>
<feature type="compositionally biased region" description="Basic and acidic residues" evidence="7">
    <location>
        <begin position="95"/>
        <end position="105"/>
    </location>
</feature>
<sequence length="105" mass="11581">MTKANKLHVRKGDKVRILSGNYKGKEGEVLEVQPSKYKAIVSGWNIVSKHVKPSAENPNGGIDKVEAPIHLSNLMVIDPATGKAARTGRQLNSEGKLERYFKTKK</sequence>
<dbReference type="NCBIfam" id="TIGR01079">
    <property type="entry name" value="rplX_bact"/>
    <property type="match status" value="1"/>
</dbReference>
<dbReference type="InterPro" id="IPR041988">
    <property type="entry name" value="Ribosomal_uL24_KOW"/>
</dbReference>
<dbReference type="InterPro" id="IPR003256">
    <property type="entry name" value="Ribosomal_uL24"/>
</dbReference>
<keyword evidence="3 5" id="KW-0687">Ribonucleoprotein</keyword>
<feature type="region of interest" description="Disordered" evidence="7">
    <location>
        <begin position="85"/>
        <end position="105"/>
    </location>
</feature>
<dbReference type="InterPro" id="IPR057264">
    <property type="entry name" value="Ribosomal_uL24_C"/>
</dbReference>
<organism evidence="9 10">
    <name type="scientific">Roseivirga misakiensis</name>
    <dbReference type="NCBI Taxonomy" id="1563681"/>
    <lineage>
        <taxon>Bacteria</taxon>
        <taxon>Pseudomonadati</taxon>
        <taxon>Bacteroidota</taxon>
        <taxon>Cytophagia</taxon>
        <taxon>Cytophagales</taxon>
        <taxon>Roseivirgaceae</taxon>
        <taxon>Roseivirga</taxon>
    </lineage>
</organism>